<feature type="transmembrane region" description="Helical" evidence="4">
    <location>
        <begin position="52"/>
        <end position="72"/>
    </location>
</feature>
<dbReference type="EMBL" id="CDNC01000006">
    <property type="protein sequence ID" value="CEM61063.1"/>
    <property type="molecule type" value="Genomic_DNA"/>
</dbReference>
<proteinExistence type="inferred from homology"/>
<feature type="transmembrane region" description="Helical" evidence="4">
    <location>
        <begin position="175"/>
        <end position="200"/>
    </location>
</feature>
<dbReference type="RefSeq" id="WP_231577551.1">
    <property type="nucleotide sequence ID" value="NZ_CDNC01000006.1"/>
</dbReference>
<accession>A0A0B7GRK5</accession>
<dbReference type="Pfam" id="PF00015">
    <property type="entry name" value="MCPsignal"/>
    <property type="match status" value="1"/>
</dbReference>
<dbReference type="AlphaFoldDB" id="A0A0B7GRK5"/>
<name>A0A0B7GRK5_TREPH</name>
<feature type="transmembrane region" description="Helical" evidence="4">
    <location>
        <begin position="20"/>
        <end position="40"/>
    </location>
</feature>
<dbReference type="GO" id="GO:0005886">
    <property type="term" value="C:plasma membrane"/>
    <property type="evidence" value="ECO:0007669"/>
    <property type="project" value="TreeGrafter"/>
</dbReference>
<comment type="similarity">
    <text evidence="2">Belongs to the methyl-accepting chemotaxis (MCP) protein family.</text>
</comment>
<keyword evidence="3" id="KW-0807">Transducer</keyword>
<gene>
    <name evidence="6" type="ORF">TPHV1_140011</name>
</gene>
<dbReference type="Gene3D" id="1.10.287.950">
    <property type="entry name" value="Methyl-accepting chemotaxis protein"/>
    <property type="match status" value="1"/>
</dbReference>
<dbReference type="InterPro" id="IPR051310">
    <property type="entry name" value="MCP_chemotaxis"/>
</dbReference>
<feature type="transmembrane region" description="Helical" evidence="4">
    <location>
        <begin position="212"/>
        <end position="234"/>
    </location>
</feature>
<feature type="transmembrane region" description="Helical" evidence="4">
    <location>
        <begin position="131"/>
        <end position="154"/>
    </location>
</feature>
<dbReference type="PANTHER" id="PTHR43531:SF11">
    <property type="entry name" value="METHYL-ACCEPTING CHEMOTAXIS PROTEIN 3"/>
    <property type="match status" value="1"/>
</dbReference>
<dbReference type="SUPFAM" id="SSF58104">
    <property type="entry name" value="Methyl-accepting chemotaxis protein (MCP) signaling domain"/>
    <property type="match status" value="2"/>
</dbReference>
<dbReference type="PROSITE" id="PS50111">
    <property type="entry name" value="CHEMOTAXIS_TRANSDUC_2"/>
    <property type="match status" value="1"/>
</dbReference>
<organism evidence="6 7">
    <name type="scientific">Treponema phagedenis</name>
    <dbReference type="NCBI Taxonomy" id="162"/>
    <lineage>
        <taxon>Bacteria</taxon>
        <taxon>Pseudomonadati</taxon>
        <taxon>Spirochaetota</taxon>
        <taxon>Spirochaetia</taxon>
        <taxon>Spirochaetales</taxon>
        <taxon>Treponemataceae</taxon>
        <taxon>Treponema</taxon>
    </lineage>
</organism>
<keyword evidence="4" id="KW-0812">Transmembrane</keyword>
<reference evidence="7" key="1">
    <citation type="submission" date="2015-01" db="EMBL/GenBank/DDBJ databases">
        <authorList>
            <person name="Manzoor Shahid"/>
            <person name="Zubair Saima"/>
        </authorList>
    </citation>
    <scope>NUCLEOTIDE SEQUENCE [LARGE SCALE GENOMIC DNA]</scope>
    <source>
        <strain evidence="7">V1</strain>
    </source>
</reference>
<feature type="transmembrane region" description="Helical" evidence="4">
    <location>
        <begin position="105"/>
        <end position="125"/>
    </location>
</feature>
<dbReference type="Proteomes" id="UP000042527">
    <property type="component" value="Unassembled WGS sequence"/>
</dbReference>
<keyword evidence="4" id="KW-0472">Membrane</keyword>
<evidence type="ECO:0000256" key="2">
    <source>
        <dbReference type="ARBA" id="ARBA00029447"/>
    </source>
</evidence>
<evidence type="ECO:0000256" key="3">
    <source>
        <dbReference type="PROSITE-ProRule" id="PRU00284"/>
    </source>
</evidence>
<dbReference type="GO" id="GO:0004888">
    <property type="term" value="F:transmembrane signaling receptor activity"/>
    <property type="evidence" value="ECO:0007669"/>
    <property type="project" value="TreeGrafter"/>
</dbReference>
<keyword evidence="1" id="KW-0145">Chemotaxis</keyword>
<dbReference type="PANTHER" id="PTHR43531">
    <property type="entry name" value="PROTEIN ICFG"/>
    <property type="match status" value="1"/>
</dbReference>
<evidence type="ECO:0000313" key="6">
    <source>
        <dbReference type="EMBL" id="CEM61063.1"/>
    </source>
</evidence>
<sequence length="628" mass="70010">MNKEKTEMQGTALEPPKSIFILNFLVFNGMFLGVVIYSLYVKIVPFDAFIKYIQSLPILIIIILNIITPTFLHFKYTKIIKNFNLIENGVHEANMAIKQYSRLSIVFPILYAFVSPCIAIPWIRITNFAEILAWGFTLIGNLFLIACFFYILYIRQLEEWVSFVPFEKKYITMSYVMRGTLASFLLFTGAVFLVITPFITMTYNGSDFFYTFFARILPLVFVIIILALFINFTLYRNMNLRINDVMNFMLLLSEGNFATEKLQVKSRDVFGLLVNYVDLFYQNTVHLLSGVKKNTYAMTEVGNTLSSSVTETASAVNQISINIDGVKQQVMTQAASVTQTAATIEEIIRTIKQLNGRIENQAMNIAQSSSAIEQMVANIFSITEILEKTDNTIITLVSATDEGKNAIAMSNSVTQKISEESGSILEASAVIQHIASQTNLLAMNAAIEAAHAGNAGKGFAVVADEIRKLAEESSMQGKAITATLKMLLGEIETLFVSSKTVEEKFAAIFDLSDQVKVMSNRLMESMKEQENGSKEVLTAIEDINSVTSQVKDGSAEMLIGGESVAQEMQKLDSLTRSITGSMDEMASGVVQINNAVQEVNEITQKNKESIENVSNEVNKFKMNSCLYR</sequence>
<dbReference type="InterPro" id="IPR004089">
    <property type="entry name" value="MCPsignal_dom"/>
</dbReference>
<evidence type="ECO:0000256" key="4">
    <source>
        <dbReference type="SAM" id="Phobius"/>
    </source>
</evidence>
<dbReference type="SMART" id="SM00283">
    <property type="entry name" value="MA"/>
    <property type="match status" value="1"/>
</dbReference>
<keyword evidence="7" id="KW-1185">Reference proteome</keyword>
<dbReference type="GO" id="GO:0006935">
    <property type="term" value="P:chemotaxis"/>
    <property type="evidence" value="ECO:0007669"/>
    <property type="project" value="UniProtKB-KW"/>
</dbReference>
<evidence type="ECO:0000259" key="5">
    <source>
        <dbReference type="PROSITE" id="PS50111"/>
    </source>
</evidence>
<feature type="domain" description="Methyl-accepting transducer" evidence="5">
    <location>
        <begin position="336"/>
        <end position="558"/>
    </location>
</feature>
<protein>
    <submittedName>
        <fullName evidence="6">Methyl-accepting chemotaxis protein signaling domain protein</fullName>
    </submittedName>
</protein>
<evidence type="ECO:0000313" key="7">
    <source>
        <dbReference type="Proteomes" id="UP000042527"/>
    </source>
</evidence>
<evidence type="ECO:0000256" key="1">
    <source>
        <dbReference type="ARBA" id="ARBA00022500"/>
    </source>
</evidence>
<dbReference type="GO" id="GO:0007165">
    <property type="term" value="P:signal transduction"/>
    <property type="evidence" value="ECO:0007669"/>
    <property type="project" value="UniProtKB-KW"/>
</dbReference>
<keyword evidence="4" id="KW-1133">Transmembrane helix</keyword>